<evidence type="ECO:0000313" key="1">
    <source>
        <dbReference type="EMBL" id="AVK02832.1"/>
    </source>
</evidence>
<keyword evidence="2" id="KW-1185">Reference proteome</keyword>
<proteinExistence type="predicted"/>
<sequence>MWMHCYKVTFAKIAYMCRWKCNFISSRRFDDEYRISGWFCRKKPGVPR</sequence>
<evidence type="ECO:0000313" key="2">
    <source>
        <dbReference type="Proteomes" id="UP000238390"/>
    </source>
</evidence>
<protein>
    <submittedName>
        <fullName evidence="1">Uncharacterized protein</fullName>
    </submittedName>
</protein>
<gene>
    <name evidence="1" type="ORF">CSB93_3998</name>
</gene>
<dbReference type="AlphaFoldDB" id="A0A2R3ILL8"/>
<reference evidence="1 2" key="1">
    <citation type="submission" date="2018-02" db="EMBL/GenBank/DDBJ databases">
        <title>FDA/CDC Antimicrobial Resistant Isolate Bank Genome Sequencing.</title>
        <authorList>
            <person name="Benahmed F.H."/>
            <person name="Lutgring J.D."/>
            <person name="Yoo B."/>
            <person name="Machado M."/>
            <person name="Brown A."/>
            <person name="McAllister G."/>
            <person name="Perry A."/>
            <person name="Halpin A.L."/>
            <person name="Vavikolanu K."/>
            <person name="Ott S."/>
            <person name="Zhao X."/>
            <person name="Tallon L.J."/>
            <person name="Sadzewicz L."/>
            <person name="Aluvathingal J."/>
            <person name="Nadendla S."/>
            <person name="Voskania-kordi A."/>
            <person name="Simonyan V."/>
            <person name="Patel J."/>
            <person name="Shawar R.M."/>
        </authorList>
    </citation>
    <scope>NUCLEOTIDE SEQUENCE [LARGE SCALE GENOMIC DNA]</scope>
    <source>
        <strain evidence="1 2">AR_0356</strain>
    </source>
</reference>
<dbReference type="Proteomes" id="UP000238390">
    <property type="component" value="Chromosome"/>
</dbReference>
<accession>A0A2R3ILL8</accession>
<organism evidence="1 2">
    <name type="scientific">Pseudomonas paraeruginosa</name>
    <dbReference type="NCBI Taxonomy" id="2994495"/>
    <lineage>
        <taxon>Bacteria</taxon>
        <taxon>Pseudomonadati</taxon>
        <taxon>Pseudomonadota</taxon>
        <taxon>Gammaproteobacteria</taxon>
        <taxon>Pseudomonadales</taxon>
        <taxon>Pseudomonadaceae</taxon>
        <taxon>Pseudomonas</taxon>
    </lineage>
</organism>
<name>A0A2R3ILL8_9PSED</name>
<dbReference type="EMBL" id="CP027169">
    <property type="protein sequence ID" value="AVK02832.1"/>
    <property type="molecule type" value="Genomic_DNA"/>
</dbReference>